<dbReference type="Proteomes" id="UP000530670">
    <property type="component" value="Unassembled WGS sequence"/>
</dbReference>
<gene>
    <name evidence="1" type="ORF">FTJAE_3640</name>
</gene>
<sequence length="81" mass="9652">MNLMGHHAYDNDFAIIFWFHARRPMNSAQRRLARRDRVFAPIRDFYGDTLLPIVWRGSEIYITIRDCIAVRATLPELIFRS</sequence>
<dbReference type="AlphaFoldDB" id="A0A8H5W227"/>
<name>A0A8H5W227_9HYPO</name>
<protein>
    <submittedName>
        <fullName evidence="1">Uncharacterized protein</fullName>
    </submittedName>
</protein>
<evidence type="ECO:0000313" key="1">
    <source>
        <dbReference type="EMBL" id="KAF5642483.1"/>
    </source>
</evidence>
<keyword evidence="2" id="KW-1185">Reference proteome</keyword>
<organism evidence="1 2">
    <name type="scientific">Fusarium tjaetaba</name>
    <dbReference type="NCBI Taxonomy" id="1567544"/>
    <lineage>
        <taxon>Eukaryota</taxon>
        <taxon>Fungi</taxon>
        <taxon>Dikarya</taxon>
        <taxon>Ascomycota</taxon>
        <taxon>Pezizomycotina</taxon>
        <taxon>Sordariomycetes</taxon>
        <taxon>Hypocreomycetidae</taxon>
        <taxon>Hypocreales</taxon>
        <taxon>Nectriaceae</taxon>
        <taxon>Fusarium</taxon>
        <taxon>Fusarium fujikuroi species complex</taxon>
    </lineage>
</organism>
<dbReference type="EMBL" id="JAAQRI010000069">
    <property type="protein sequence ID" value="KAF5642483.1"/>
    <property type="molecule type" value="Genomic_DNA"/>
</dbReference>
<comment type="caution">
    <text evidence="1">The sequence shown here is derived from an EMBL/GenBank/DDBJ whole genome shotgun (WGS) entry which is preliminary data.</text>
</comment>
<dbReference type="GeneID" id="59302230"/>
<proteinExistence type="predicted"/>
<dbReference type="RefSeq" id="XP_037209303.1">
    <property type="nucleotide sequence ID" value="XM_037349960.1"/>
</dbReference>
<accession>A0A8H5W227</accession>
<evidence type="ECO:0000313" key="2">
    <source>
        <dbReference type="Proteomes" id="UP000530670"/>
    </source>
</evidence>
<dbReference type="OrthoDB" id="4989796at2759"/>
<reference evidence="1 2" key="1">
    <citation type="submission" date="2020-05" db="EMBL/GenBank/DDBJ databases">
        <title>Identification and distribution of gene clusters putatively required for synthesis of sphingolipid metabolism inhibitors in phylogenetically diverse species of the filamentous fungus Fusarium.</title>
        <authorList>
            <person name="Kim H.-S."/>
            <person name="Busman M."/>
            <person name="Brown D.W."/>
            <person name="Divon H."/>
            <person name="Uhlig S."/>
            <person name="Proctor R.H."/>
        </authorList>
    </citation>
    <scope>NUCLEOTIDE SEQUENCE [LARGE SCALE GENOMIC DNA]</scope>
    <source>
        <strain evidence="1 2">NRRL 66243</strain>
    </source>
</reference>